<organism evidence="2 3">
    <name type="scientific">Scomber scombrus</name>
    <name type="common">Atlantic mackerel</name>
    <name type="synonym">Scomber vernalis</name>
    <dbReference type="NCBI Taxonomy" id="13677"/>
    <lineage>
        <taxon>Eukaryota</taxon>
        <taxon>Metazoa</taxon>
        <taxon>Chordata</taxon>
        <taxon>Craniata</taxon>
        <taxon>Vertebrata</taxon>
        <taxon>Euteleostomi</taxon>
        <taxon>Actinopterygii</taxon>
        <taxon>Neopterygii</taxon>
        <taxon>Teleostei</taxon>
        <taxon>Neoteleostei</taxon>
        <taxon>Acanthomorphata</taxon>
        <taxon>Pelagiaria</taxon>
        <taxon>Scombriformes</taxon>
        <taxon>Scombridae</taxon>
        <taxon>Scomber</taxon>
    </lineage>
</organism>
<dbReference type="AlphaFoldDB" id="A0AAV1Q4P0"/>
<keyword evidence="3" id="KW-1185">Reference proteome</keyword>
<dbReference type="Proteomes" id="UP001314229">
    <property type="component" value="Unassembled WGS sequence"/>
</dbReference>
<proteinExistence type="predicted"/>
<evidence type="ECO:0000313" key="3">
    <source>
        <dbReference type="Proteomes" id="UP001314229"/>
    </source>
</evidence>
<feature type="compositionally biased region" description="Basic and acidic residues" evidence="1">
    <location>
        <begin position="1"/>
        <end position="11"/>
    </location>
</feature>
<reference evidence="2 3" key="1">
    <citation type="submission" date="2024-01" db="EMBL/GenBank/DDBJ databases">
        <authorList>
            <person name="Alioto T."/>
            <person name="Alioto T."/>
            <person name="Gomez Garrido J."/>
        </authorList>
    </citation>
    <scope>NUCLEOTIDE SEQUENCE [LARGE SCALE GENOMIC DNA]</scope>
</reference>
<comment type="caution">
    <text evidence="2">The sequence shown here is derived from an EMBL/GenBank/DDBJ whole genome shotgun (WGS) entry which is preliminary data.</text>
</comment>
<gene>
    <name evidence="2" type="ORF">FSCOSCO3_A006279</name>
</gene>
<evidence type="ECO:0000256" key="1">
    <source>
        <dbReference type="SAM" id="MobiDB-lite"/>
    </source>
</evidence>
<accession>A0AAV1Q4P0</accession>
<evidence type="ECO:0000313" key="2">
    <source>
        <dbReference type="EMBL" id="CAK6978019.1"/>
    </source>
</evidence>
<dbReference type="EMBL" id="CAWUFR010000447">
    <property type="protein sequence ID" value="CAK6978019.1"/>
    <property type="molecule type" value="Genomic_DNA"/>
</dbReference>
<sequence>MSRRRGADVREQTSGSRRQGADVGEQTSVSRRQGADVVVPPEGHRNLAFSFDDSGNETSGQQPDVLLCVVGDEHQQVSS</sequence>
<name>A0AAV1Q4P0_SCOSC</name>
<protein>
    <submittedName>
        <fullName evidence="2">Uncharacterized protein</fullName>
    </submittedName>
</protein>
<feature type="region of interest" description="Disordered" evidence="1">
    <location>
        <begin position="1"/>
        <end position="63"/>
    </location>
</feature>